<evidence type="ECO:0000256" key="3">
    <source>
        <dbReference type="SAM" id="MobiDB-lite"/>
    </source>
</evidence>
<protein>
    <submittedName>
        <fullName evidence="5">3-oxoacyl-[acyl-carrier-protein] reductase (3-ketoacyl-acyl carrier protein reductase)</fullName>
        <ecNumber evidence="5">1.1.1.100</ecNumber>
    </submittedName>
</protein>
<dbReference type="KEGG" id="abs:AZOBR_70201"/>
<dbReference type="EMBL" id="HE577327">
    <property type="protein sequence ID" value="CCC97565.1"/>
    <property type="molecule type" value="Genomic_DNA"/>
</dbReference>
<evidence type="ECO:0000256" key="2">
    <source>
        <dbReference type="ARBA" id="ARBA00023002"/>
    </source>
</evidence>
<sequence length="263" mass="27897">MNGRSLSQDAPPTGSAPPPSPAERVAVVSGGSRGLGFVLVQRLLDEGWGVATFSRGTPGADIEALQARSGSRLFWQQADLRLPESLHSFAKAVVRRFGRIDLLINNAALLTEGLLATTRGTTVADVIAANLVGPIALSQACVKPMMQQRRGTIVNVSSINSVRGHPGVSIYTASKAGLDGFTRSMARELGPLNIRVNSIVPGFFETDLVAALTAERRDRIARRTPLKRVAEIGEIADVAMFLASDRSSFVTGQTIIVDGGYTC</sequence>
<keyword evidence="2 5" id="KW-0560">Oxidoreductase</keyword>
<accession>A0A9P1NLF8</accession>
<dbReference type="FunFam" id="3.40.50.720:FF:000084">
    <property type="entry name" value="Short-chain dehydrogenase reductase"/>
    <property type="match status" value="1"/>
</dbReference>
<name>A0A9P1NLF8_9PROT</name>
<dbReference type="SUPFAM" id="SSF51735">
    <property type="entry name" value="NAD(P)-binding Rossmann-fold domains"/>
    <property type="match status" value="1"/>
</dbReference>
<reference evidence="5 6" key="1">
    <citation type="journal article" date="2011" name="PLoS Genet.">
        <title>Azospirillum genomes reveal transition of bacteria from aquatic to terrestrial environments.</title>
        <authorList>
            <person name="Wisniewski-Dye F."/>
            <person name="Borziak K."/>
            <person name="Khalsa-Moyers G."/>
            <person name="Alexandre G."/>
            <person name="Sukharnikov L.O."/>
            <person name="Wuichet K."/>
            <person name="Hurst G.B."/>
            <person name="McDonald W.H."/>
            <person name="Robertson J.S."/>
            <person name="Barbe V."/>
            <person name="Calteau A."/>
            <person name="Rouy Z."/>
            <person name="Mangenot S."/>
            <person name="Prigent-Combaret C."/>
            <person name="Normand P."/>
            <person name="Boyer M."/>
            <person name="Siguier P."/>
            <person name="Dessaux Y."/>
            <person name="Elmerich C."/>
            <person name="Condemine G."/>
            <person name="Krishnen G."/>
            <person name="Kennedy I."/>
            <person name="Paterson A.H."/>
            <person name="Gonzalez V."/>
            <person name="Mavingui P."/>
            <person name="Zhulin I.B."/>
        </authorList>
    </citation>
    <scope>NUCLEOTIDE SEQUENCE [LARGE SCALE GENOMIC DNA]</scope>
    <source>
        <strain evidence="5 6">Sp245</strain>
    </source>
</reference>
<dbReference type="InterPro" id="IPR036291">
    <property type="entry name" value="NAD(P)-bd_dom_sf"/>
</dbReference>
<dbReference type="SMART" id="SM00822">
    <property type="entry name" value="PKS_KR"/>
    <property type="match status" value="1"/>
</dbReference>
<feature type="domain" description="Ketoreductase" evidence="4">
    <location>
        <begin position="24"/>
        <end position="202"/>
    </location>
</feature>
<dbReference type="Proteomes" id="UP000007319">
    <property type="component" value="Chromosome"/>
</dbReference>
<dbReference type="CDD" id="cd05233">
    <property type="entry name" value="SDR_c"/>
    <property type="match status" value="1"/>
</dbReference>
<keyword evidence="6" id="KW-1185">Reference proteome</keyword>
<feature type="region of interest" description="Disordered" evidence="3">
    <location>
        <begin position="1"/>
        <end position="26"/>
    </location>
</feature>
<evidence type="ECO:0000259" key="4">
    <source>
        <dbReference type="SMART" id="SM00822"/>
    </source>
</evidence>
<evidence type="ECO:0000313" key="5">
    <source>
        <dbReference type="EMBL" id="CCC97565.1"/>
    </source>
</evidence>
<dbReference type="Pfam" id="PF13561">
    <property type="entry name" value="adh_short_C2"/>
    <property type="match status" value="1"/>
</dbReference>
<dbReference type="EC" id="1.1.1.100" evidence="5"/>
<dbReference type="PANTHER" id="PTHR43639:SF1">
    <property type="entry name" value="SHORT-CHAIN DEHYDROGENASE_REDUCTASE FAMILY PROTEIN"/>
    <property type="match status" value="1"/>
</dbReference>
<dbReference type="InterPro" id="IPR057326">
    <property type="entry name" value="KR_dom"/>
</dbReference>
<dbReference type="RefSeq" id="WP_014239850.1">
    <property type="nucleotide sequence ID" value="NC_016617.1"/>
</dbReference>
<evidence type="ECO:0000256" key="1">
    <source>
        <dbReference type="ARBA" id="ARBA00006484"/>
    </source>
</evidence>
<gene>
    <name evidence="5" type="ORF">AZOBR_70201</name>
</gene>
<dbReference type="PANTHER" id="PTHR43639">
    <property type="entry name" value="OXIDOREDUCTASE, SHORT-CHAIN DEHYDROGENASE/REDUCTASE FAMILY (AFU_ORTHOLOGUE AFUA_5G02870)"/>
    <property type="match status" value="1"/>
</dbReference>
<evidence type="ECO:0000313" key="6">
    <source>
        <dbReference type="Proteomes" id="UP000007319"/>
    </source>
</evidence>
<dbReference type="Gene3D" id="3.40.50.720">
    <property type="entry name" value="NAD(P)-binding Rossmann-like Domain"/>
    <property type="match status" value="1"/>
</dbReference>
<dbReference type="PRINTS" id="PR00081">
    <property type="entry name" value="GDHRDH"/>
</dbReference>
<dbReference type="AlphaFoldDB" id="A0A9P1NLF8"/>
<proteinExistence type="inferred from homology"/>
<comment type="similarity">
    <text evidence="1">Belongs to the short-chain dehydrogenases/reductases (SDR) family.</text>
</comment>
<dbReference type="InterPro" id="IPR020904">
    <property type="entry name" value="Sc_DH/Rdtase_CS"/>
</dbReference>
<dbReference type="InterPro" id="IPR002347">
    <property type="entry name" value="SDR_fam"/>
</dbReference>
<organism evidence="5 6">
    <name type="scientific">Azospirillum baldaniorum</name>
    <dbReference type="NCBI Taxonomy" id="1064539"/>
    <lineage>
        <taxon>Bacteria</taxon>
        <taxon>Pseudomonadati</taxon>
        <taxon>Pseudomonadota</taxon>
        <taxon>Alphaproteobacteria</taxon>
        <taxon>Rhodospirillales</taxon>
        <taxon>Azospirillaceae</taxon>
        <taxon>Azospirillum</taxon>
    </lineage>
</organism>
<dbReference type="PROSITE" id="PS00061">
    <property type="entry name" value="ADH_SHORT"/>
    <property type="match status" value="1"/>
</dbReference>
<dbReference type="GO" id="GO:0004316">
    <property type="term" value="F:3-oxoacyl-[acyl-carrier-protein] reductase (NADPH) activity"/>
    <property type="evidence" value="ECO:0007669"/>
    <property type="project" value="UniProtKB-EC"/>
</dbReference>
<dbReference type="PRINTS" id="PR00080">
    <property type="entry name" value="SDRFAMILY"/>
</dbReference>